<dbReference type="GO" id="GO:0005524">
    <property type="term" value="F:ATP binding"/>
    <property type="evidence" value="ECO:0007669"/>
    <property type="project" value="InterPro"/>
</dbReference>
<proteinExistence type="predicted"/>
<keyword evidence="3" id="KW-1185">Reference proteome</keyword>
<name>A0A9R1BFU2_TRITD</name>
<dbReference type="PANTHER" id="PTHR27006">
    <property type="entry name" value="PROMASTIGOTE SURFACE ANTIGEN PROTEIN PSA"/>
    <property type="match status" value="1"/>
</dbReference>
<dbReference type="FunFam" id="1.10.510.10:FF:001722">
    <property type="entry name" value="G-type lectin S-receptor-like serine/threonine-protein kinase B120"/>
    <property type="match status" value="1"/>
</dbReference>
<dbReference type="Gene3D" id="1.10.510.10">
    <property type="entry name" value="Transferase(Phosphotransferase) domain 1"/>
    <property type="match status" value="1"/>
</dbReference>
<evidence type="ECO:0000313" key="2">
    <source>
        <dbReference type="EMBL" id="VAI63047.1"/>
    </source>
</evidence>
<organism evidence="2 3">
    <name type="scientific">Triticum turgidum subsp. durum</name>
    <name type="common">Durum wheat</name>
    <name type="synonym">Triticum durum</name>
    <dbReference type="NCBI Taxonomy" id="4567"/>
    <lineage>
        <taxon>Eukaryota</taxon>
        <taxon>Viridiplantae</taxon>
        <taxon>Streptophyta</taxon>
        <taxon>Embryophyta</taxon>
        <taxon>Tracheophyta</taxon>
        <taxon>Spermatophyta</taxon>
        <taxon>Magnoliopsida</taxon>
        <taxon>Liliopsida</taxon>
        <taxon>Poales</taxon>
        <taxon>Poaceae</taxon>
        <taxon>BOP clade</taxon>
        <taxon>Pooideae</taxon>
        <taxon>Triticodae</taxon>
        <taxon>Triticeae</taxon>
        <taxon>Triticinae</taxon>
        <taxon>Triticum</taxon>
    </lineage>
</organism>
<dbReference type="Pfam" id="PF07714">
    <property type="entry name" value="PK_Tyr_Ser-Thr"/>
    <property type="match status" value="1"/>
</dbReference>
<dbReference type="SUPFAM" id="SSF56112">
    <property type="entry name" value="Protein kinase-like (PK-like)"/>
    <property type="match status" value="1"/>
</dbReference>
<dbReference type="EMBL" id="LT934122">
    <property type="protein sequence ID" value="VAI63047.1"/>
    <property type="molecule type" value="Genomic_DNA"/>
</dbReference>
<evidence type="ECO:0000313" key="3">
    <source>
        <dbReference type="Proteomes" id="UP000324705"/>
    </source>
</evidence>
<dbReference type="PANTHER" id="PTHR27006:SF626">
    <property type="entry name" value="RECEPTOR-LIKE SERINE_THREONINE-PROTEIN KINASE"/>
    <property type="match status" value="1"/>
</dbReference>
<dbReference type="Gramene" id="TRITD6Bv1G219180.8">
    <property type="protein sequence ID" value="TRITD6Bv1G219180.8"/>
    <property type="gene ID" value="TRITD6Bv1G219180"/>
</dbReference>
<accession>A0A9R1BFU2</accession>
<dbReference type="Proteomes" id="UP000324705">
    <property type="component" value="Chromosome 6B"/>
</dbReference>
<dbReference type="PROSITE" id="PS50011">
    <property type="entry name" value="PROTEIN_KINASE_DOM"/>
    <property type="match status" value="1"/>
</dbReference>
<sequence length="180" mass="19555">MSPKISDFGMARIFGGNQQQENTDRVVGTYGYMPPEYVLKGVFSVKSDVYSFGVLLLEIVSGSKISSVHLKADFPSIIAYAWSLWKDGNTKDFVDSSIVDSCSLNETIRCVHIGLLCVQGSPNARPLVSSIMSFLENGDISLPPPKEPVYFAEDNYGNDGAAENTVNSANNMSITVVEGR</sequence>
<dbReference type="GO" id="GO:0004672">
    <property type="term" value="F:protein kinase activity"/>
    <property type="evidence" value="ECO:0007669"/>
    <property type="project" value="InterPro"/>
</dbReference>
<protein>
    <recommendedName>
        <fullName evidence="1">Protein kinase domain-containing protein</fullName>
    </recommendedName>
</protein>
<dbReference type="InterPro" id="IPR000719">
    <property type="entry name" value="Prot_kinase_dom"/>
</dbReference>
<dbReference type="InterPro" id="IPR001245">
    <property type="entry name" value="Ser-Thr/Tyr_kinase_cat_dom"/>
</dbReference>
<dbReference type="AlphaFoldDB" id="A0A9R1BFU2"/>
<feature type="domain" description="Protein kinase" evidence="1">
    <location>
        <begin position="1"/>
        <end position="135"/>
    </location>
</feature>
<gene>
    <name evidence="2" type="ORF">TRITD_6Bv1G219180</name>
</gene>
<dbReference type="InterPro" id="IPR011009">
    <property type="entry name" value="Kinase-like_dom_sf"/>
</dbReference>
<reference evidence="2 3" key="1">
    <citation type="submission" date="2017-09" db="EMBL/GenBank/DDBJ databases">
        <authorList>
            <consortium name="International Durum Wheat Genome Sequencing Consortium (IDWGSC)"/>
            <person name="Milanesi L."/>
        </authorList>
    </citation>
    <scope>NUCLEOTIDE SEQUENCE [LARGE SCALE GENOMIC DNA]</scope>
    <source>
        <strain evidence="3">cv. Svevo</strain>
    </source>
</reference>
<evidence type="ECO:0000259" key="1">
    <source>
        <dbReference type="PROSITE" id="PS50011"/>
    </source>
</evidence>